<dbReference type="SUPFAM" id="SSF51569">
    <property type="entry name" value="Aldolase"/>
    <property type="match status" value="1"/>
</dbReference>
<evidence type="ECO:0000256" key="7">
    <source>
        <dbReference type="NCBIfam" id="TIGR00126"/>
    </source>
</evidence>
<dbReference type="GO" id="GO:0004139">
    <property type="term" value="F:deoxyribose-phosphate aldolase activity"/>
    <property type="evidence" value="ECO:0007669"/>
    <property type="project" value="UniProtKB-UniRule"/>
</dbReference>
<protein>
    <recommendedName>
        <fullName evidence="3 7">Deoxyribose-phosphate aldolase</fullName>
        <ecNumber evidence="3 7">4.1.2.4</ecNumber>
    </recommendedName>
</protein>
<evidence type="ECO:0000256" key="2">
    <source>
        <dbReference type="ARBA" id="ARBA00009473"/>
    </source>
</evidence>
<evidence type="ECO:0000256" key="6">
    <source>
        <dbReference type="ARBA" id="ARBA00048791"/>
    </source>
</evidence>
<organism evidence="8 9">
    <name type="scientific">Gellertiella hungarica</name>
    <dbReference type="NCBI Taxonomy" id="1572859"/>
    <lineage>
        <taxon>Bacteria</taxon>
        <taxon>Pseudomonadati</taxon>
        <taxon>Pseudomonadota</taxon>
        <taxon>Alphaproteobacteria</taxon>
        <taxon>Hyphomicrobiales</taxon>
        <taxon>Rhizobiaceae</taxon>
        <taxon>Gellertiella</taxon>
    </lineage>
</organism>
<comment type="similarity">
    <text evidence="2">Belongs to the DeoC/FbaB aldolase family. DeoC type 2 subfamily.</text>
</comment>
<evidence type="ECO:0000256" key="5">
    <source>
        <dbReference type="ARBA" id="ARBA00023270"/>
    </source>
</evidence>
<dbReference type="RefSeq" id="WP_183367737.1">
    <property type="nucleotide sequence ID" value="NZ_JACIEZ010000009.1"/>
</dbReference>
<comment type="caution">
    <text evidence="8">The sequence shown here is derived from an EMBL/GenBank/DDBJ whole genome shotgun (WGS) entry which is preliminary data.</text>
</comment>
<keyword evidence="9" id="KW-1185">Reference proteome</keyword>
<evidence type="ECO:0000256" key="4">
    <source>
        <dbReference type="ARBA" id="ARBA00023239"/>
    </source>
</evidence>
<dbReference type="EC" id="4.1.2.4" evidence="3 7"/>
<dbReference type="Proteomes" id="UP000528286">
    <property type="component" value="Unassembled WGS sequence"/>
</dbReference>
<dbReference type="PANTHER" id="PTHR10889:SF3">
    <property type="entry name" value="DEOXYRIBOSE-PHOSPHATE ALDOLASE"/>
    <property type="match status" value="1"/>
</dbReference>
<name>A0A7W6NMK2_9HYPH</name>
<evidence type="ECO:0000313" key="9">
    <source>
        <dbReference type="Proteomes" id="UP000528286"/>
    </source>
</evidence>
<dbReference type="AlphaFoldDB" id="A0A7W6NMK2"/>
<dbReference type="Pfam" id="PF01791">
    <property type="entry name" value="DeoC"/>
    <property type="match status" value="1"/>
</dbReference>
<dbReference type="GO" id="GO:0016052">
    <property type="term" value="P:carbohydrate catabolic process"/>
    <property type="evidence" value="ECO:0007669"/>
    <property type="project" value="TreeGrafter"/>
</dbReference>
<dbReference type="PIRSF" id="PIRSF001357">
    <property type="entry name" value="DeoC"/>
    <property type="match status" value="1"/>
</dbReference>
<dbReference type="SMART" id="SM01133">
    <property type="entry name" value="DeoC"/>
    <property type="match status" value="1"/>
</dbReference>
<keyword evidence="5" id="KW-0704">Schiff base</keyword>
<dbReference type="InterPro" id="IPR013785">
    <property type="entry name" value="Aldolase_TIM"/>
</dbReference>
<comment type="catalytic activity">
    <reaction evidence="6">
        <text>2-deoxy-D-ribose 5-phosphate = D-glyceraldehyde 3-phosphate + acetaldehyde</text>
        <dbReference type="Rhea" id="RHEA:12821"/>
        <dbReference type="ChEBI" id="CHEBI:15343"/>
        <dbReference type="ChEBI" id="CHEBI:59776"/>
        <dbReference type="ChEBI" id="CHEBI:62877"/>
        <dbReference type="EC" id="4.1.2.4"/>
    </reaction>
</comment>
<keyword evidence="4 8" id="KW-0456">Lyase</keyword>
<dbReference type="PANTHER" id="PTHR10889">
    <property type="entry name" value="DEOXYRIBOSE-PHOSPHATE ALDOLASE"/>
    <property type="match status" value="1"/>
</dbReference>
<dbReference type="EMBL" id="JACIEZ010000009">
    <property type="protein sequence ID" value="MBB4066472.1"/>
    <property type="molecule type" value="Genomic_DNA"/>
</dbReference>
<comment type="pathway">
    <text evidence="1">Carbohydrate degradation; 2-deoxy-D-ribose 1-phosphate degradation; D-glyceraldehyde 3-phosphate and acetaldehyde from 2-deoxy-alpha-D-ribose 1-phosphate: step 2/2.</text>
</comment>
<dbReference type="CDD" id="cd00959">
    <property type="entry name" value="DeoC"/>
    <property type="match status" value="1"/>
</dbReference>
<gene>
    <name evidence="8" type="ORF">GGR23_003687</name>
</gene>
<evidence type="ECO:0000313" key="8">
    <source>
        <dbReference type="EMBL" id="MBB4066472.1"/>
    </source>
</evidence>
<evidence type="ECO:0000256" key="1">
    <source>
        <dbReference type="ARBA" id="ARBA00004816"/>
    </source>
</evidence>
<evidence type="ECO:0000256" key="3">
    <source>
        <dbReference type="ARBA" id="ARBA00012515"/>
    </source>
</evidence>
<proteinExistence type="inferred from homology"/>
<dbReference type="InterPro" id="IPR011343">
    <property type="entry name" value="DeoC"/>
</dbReference>
<dbReference type="InterPro" id="IPR002915">
    <property type="entry name" value="DeoC/FbaB/LacD_aldolase"/>
</dbReference>
<dbReference type="GO" id="GO:0009264">
    <property type="term" value="P:deoxyribonucleotide catabolic process"/>
    <property type="evidence" value="ECO:0007669"/>
    <property type="project" value="UniProtKB-UniRule"/>
</dbReference>
<dbReference type="GO" id="GO:0005737">
    <property type="term" value="C:cytoplasm"/>
    <property type="evidence" value="ECO:0007669"/>
    <property type="project" value="InterPro"/>
</dbReference>
<dbReference type="NCBIfam" id="TIGR00126">
    <property type="entry name" value="deoC"/>
    <property type="match status" value="1"/>
</dbReference>
<reference evidence="8 9" key="1">
    <citation type="submission" date="2020-08" db="EMBL/GenBank/DDBJ databases">
        <title>Genomic Encyclopedia of Type Strains, Phase IV (KMG-IV): sequencing the most valuable type-strain genomes for metagenomic binning, comparative biology and taxonomic classification.</title>
        <authorList>
            <person name="Goeker M."/>
        </authorList>
    </citation>
    <scope>NUCLEOTIDE SEQUENCE [LARGE SCALE GENOMIC DNA]</scope>
    <source>
        <strain evidence="8 9">DSM 29853</strain>
    </source>
</reference>
<accession>A0A7W6NMK2</accession>
<sequence length="254" mass="26046">MDNLDAARRALSVLDLTNLKEDCTPEQIDALVEKAATRHGNVAAICIWPRFVAQARARLGQGSAIRIATVMNFPSGDAGIAETVAETRQALEDGADEIDLVIPYKAFAKGNADAVSAMVSGVRAAIAAPARLKVILETGELKDAGLIRNASDLAIAAGADFIKTSTGKTAGNATEEAALIMLDAILASGRPVGLKPSGGIGSVPVAARYLALADEKMGAGWAVAENFRFGASGLLDDILRVLDGGQSTAGGAGY</sequence>
<dbReference type="Gene3D" id="3.20.20.70">
    <property type="entry name" value="Aldolase class I"/>
    <property type="match status" value="1"/>
</dbReference>